<evidence type="ECO:0000256" key="1">
    <source>
        <dbReference type="SAM" id="MobiDB-lite"/>
    </source>
</evidence>
<feature type="region of interest" description="Disordered" evidence="1">
    <location>
        <begin position="602"/>
        <end position="636"/>
    </location>
</feature>
<dbReference type="InterPro" id="IPR010770">
    <property type="entry name" value="Ecd"/>
</dbReference>
<name>A0AAV7XU26_9NEOP</name>
<evidence type="ECO:0000313" key="3">
    <source>
        <dbReference type="Proteomes" id="UP001075354"/>
    </source>
</evidence>
<dbReference type="GO" id="GO:0005634">
    <property type="term" value="C:nucleus"/>
    <property type="evidence" value="ECO:0007669"/>
    <property type="project" value="TreeGrafter"/>
</dbReference>
<protein>
    <recommendedName>
        <fullName evidence="4">Protein ecdysoneless</fullName>
    </recommendedName>
</protein>
<feature type="region of interest" description="Disordered" evidence="1">
    <location>
        <begin position="480"/>
        <end position="521"/>
    </location>
</feature>
<sequence length="687" mass="76864">MASALEVVQAEDFVEYYLFPQGLSDLRTKEEINESLRNVFSLISCFASDHKGQYIWHKDPFNVAPVFGEEADPLPPHLHGTAHFGDNIEDEWFIVYLLLQLTKDIEGLVVRVIDSDGEFLLIEAADYLPPWADPETCGQRVYLYQGEVHFIPFTDGKRPENESKQIISVSSAIDRIRSSPQITRASQPIQDAINDRIDGYPEKIKENLHRTTIHVPAEISVLLKDNPSLIAPAVRAFCERDPIDKRACRNMIHFRPENCVMASVVFTRCLYAMLCHEKAVPEKRSGWSLPPPNSPTFNMYNLGYKVACGFEILIDRAKKLGAHGGATESPSTLDVSDVMQDRGWNMYLNSLEKKGYFKNLLEGSKEHNALLEKAKEFYARNCASSSKIMPDSSFGQEVLSKLKDFKLDLETIKRESQNLPKPDDDSWLDISPEEVDLMLKNRYGPMKDKMKKGQTPNQNGLATALGDFLEYMSGVEGAEFPRQESSKLSSKSSTSGGKMKKSGVASTQGTDDNEGSVDNRLNFDPEGFSCAVQNILDFVIPEDSWDMNSDSDDSDIGSYEDDGEMDLNEINPSKKQTDAELKQYMDQMDHELANTTLAQSFEKKVPKSKAPKVVKPGTSQDDDDDEDDTFDDVENFQPVDIDMNALKNILESYQAQLGGAGPASNLLGPMGVHLEKLAKKPSDENDN</sequence>
<keyword evidence="3" id="KW-1185">Reference proteome</keyword>
<evidence type="ECO:0000313" key="2">
    <source>
        <dbReference type="EMBL" id="KAJ1529565.1"/>
    </source>
</evidence>
<feature type="compositionally biased region" description="Acidic residues" evidence="1">
    <location>
        <begin position="620"/>
        <end position="634"/>
    </location>
</feature>
<proteinExistence type="predicted"/>
<feature type="compositionally biased region" description="Low complexity" evidence="1">
    <location>
        <begin position="486"/>
        <end position="497"/>
    </location>
</feature>
<dbReference type="AlphaFoldDB" id="A0AAV7XU26"/>
<gene>
    <name evidence="2" type="ORF">ONE63_006336</name>
</gene>
<dbReference type="PANTHER" id="PTHR13060">
    <property type="entry name" value="SGT1 PROTEIN HSGT1 SUPPRESSOR OF GCR2"/>
    <property type="match status" value="1"/>
</dbReference>
<dbReference type="Pfam" id="PF07093">
    <property type="entry name" value="SGT1"/>
    <property type="match status" value="1"/>
</dbReference>
<comment type="caution">
    <text evidence="2">The sequence shown here is derived from an EMBL/GenBank/DDBJ whole genome shotgun (WGS) entry which is preliminary data.</text>
</comment>
<dbReference type="PANTHER" id="PTHR13060:SF0">
    <property type="entry name" value="PROTEIN ECDYSONELESS HOMOLOG"/>
    <property type="match status" value="1"/>
</dbReference>
<organism evidence="2 3">
    <name type="scientific">Megalurothrips usitatus</name>
    <name type="common">bean blossom thrips</name>
    <dbReference type="NCBI Taxonomy" id="439358"/>
    <lineage>
        <taxon>Eukaryota</taxon>
        <taxon>Metazoa</taxon>
        <taxon>Ecdysozoa</taxon>
        <taxon>Arthropoda</taxon>
        <taxon>Hexapoda</taxon>
        <taxon>Insecta</taxon>
        <taxon>Pterygota</taxon>
        <taxon>Neoptera</taxon>
        <taxon>Paraneoptera</taxon>
        <taxon>Thysanoptera</taxon>
        <taxon>Terebrantia</taxon>
        <taxon>Thripoidea</taxon>
        <taxon>Thripidae</taxon>
        <taxon>Megalurothrips</taxon>
    </lineage>
</organism>
<feature type="region of interest" description="Disordered" evidence="1">
    <location>
        <begin position="543"/>
        <end position="570"/>
    </location>
</feature>
<dbReference type="Proteomes" id="UP001075354">
    <property type="component" value="Chromosome 3"/>
</dbReference>
<reference evidence="2" key="1">
    <citation type="submission" date="2022-12" db="EMBL/GenBank/DDBJ databases">
        <title>Chromosome-level genome assembly of the bean flower thrips Megalurothrips usitatus.</title>
        <authorList>
            <person name="Ma L."/>
            <person name="Liu Q."/>
            <person name="Li H."/>
            <person name="Cai W."/>
        </authorList>
    </citation>
    <scope>NUCLEOTIDE SEQUENCE</scope>
    <source>
        <strain evidence="2">Cailab_2022a</strain>
    </source>
</reference>
<feature type="compositionally biased region" description="Acidic residues" evidence="1">
    <location>
        <begin position="543"/>
        <end position="567"/>
    </location>
</feature>
<accession>A0AAV7XU26</accession>
<evidence type="ECO:0008006" key="4">
    <source>
        <dbReference type="Google" id="ProtNLM"/>
    </source>
</evidence>
<dbReference type="EMBL" id="JAPTSV010000003">
    <property type="protein sequence ID" value="KAJ1529565.1"/>
    <property type="molecule type" value="Genomic_DNA"/>
</dbReference>